<proteinExistence type="predicted"/>
<feature type="transmembrane region" description="Helical" evidence="1">
    <location>
        <begin position="63"/>
        <end position="88"/>
    </location>
</feature>
<gene>
    <name evidence="2" type="ORF">LMG28140_06048</name>
</gene>
<keyword evidence="1" id="KW-1133">Transmembrane helix</keyword>
<keyword evidence="1" id="KW-0812">Transmembrane</keyword>
<keyword evidence="3" id="KW-1185">Reference proteome</keyword>
<keyword evidence="1" id="KW-0472">Membrane</keyword>
<accession>A0ABN7I9L4</accession>
<evidence type="ECO:0000256" key="1">
    <source>
        <dbReference type="SAM" id="Phobius"/>
    </source>
</evidence>
<dbReference type="Proteomes" id="UP000598032">
    <property type="component" value="Unassembled WGS sequence"/>
</dbReference>
<comment type="caution">
    <text evidence="2">The sequence shown here is derived from an EMBL/GenBank/DDBJ whole genome shotgun (WGS) entry which is preliminary data.</text>
</comment>
<evidence type="ECO:0000313" key="2">
    <source>
        <dbReference type="EMBL" id="CAD6557041.1"/>
    </source>
</evidence>
<evidence type="ECO:0008006" key="4">
    <source>
        <dbReference type="Google" id="ProtNLM"/>
    </source>
</evidence>
<feature type="transmembrane region" description="Helical" evidence="1">
    <location>
        <begin position="246"/>
        <end position="268"/>
    </location>
</feature>
<feature type="transmembrane region" description="Helical" evidence="1">
    <location>
        <begin position="24"/>
        <end position="43"/>
    </location>
</feature>
<dbReference type="EMBL" id="CAJHCP010000017">
    <property type="protein sequence ID" value="CAD6557041.1"/>
    <property type="molecule type" value="Genomic_DNA"/>
</dbReference>
<protein>
    <recommendedName>
        <fullName evidence="4">MotA/TolQ/ExbB proton channel domain-containing protein</fullName>
    </recommendedName>
</protein>
<organism evidence="2 3">
    <name type="scientific">Paraburkholderia metrosideri</name>
    <dbReference type="NCBI Taxonomy" id="580937"/>
    <lineage>
        <taxon>Bacteria</taxon>
        <taxon>Pseudomonadati</taxon>
        <taxon>Pseudomonadota</taxon>
        <taxon>Betaproteobacteria</taxon>
        <taxon>Burkholderiales</taxon>
        <taxon>Burkholderiaceae</taxon>
        <taxon>Paraburkholderia</taxon>
    </lineage>
</organism>
<name>A0ABN7I9L4_9BURK</name>
<evidence type="ECO:0000313" key="3">
    <source>
        <dbReference type="Proteomes" id="UP000598032"/>
    </source>
</evidence>
<sequence>MRHDDQTVDAELGPIARKLRLRRLMVVASVFAGVFGIVFLYLANSEMFYRMLDTGSESSNPRVVLQSLFVGAFFLFLVSAGSVALLYLQTGFRSELRLVSNAERVILPNREVVQSRSTAKIETPSVSKRNVVDDFGNLISSDIASPAEEDSPASVPPESIDGALSKDQLVELQFEQSRDRLLREITSLGWRGNVNLVLGILISVSGLSVLAVFLLSENGHVSVTAAAGATVNVATAARQSEEAVSFFIHFLPRLTFVLLIELFAYFFLRLYKNSLSEIKYFQNEITNLEAKHLALRSAFFTGTGSLINKVVVSLVETERNHILEKGQTTVELERTRIERDDLSDVTKSVSSLFEAVKEKVKK</sequence>
<reference evidence="2 3" key="1">
    <citation type="submission" date="2020-10" db="EMBL/GenBank/DDBJ databases">
        <authorList>
            <person name="Peeters C."/>
        </authorList>
    </citation>
    <scope>NUCLEOTIDE SEQUENCE [LARGE SCALE GENOMIC DNA]</scope>
    <source>
        <strain evidence="2 3">LMG 28140</strain>
    </source>
</reference>
<feature type="transmembrane region" description="Helical" evidence="1">
    <location>
        <begin position="193"/>
        <end position="215"/>
    </location>
</feature>